<comment type="caution">
    <text evidence="1">The sequence shown here is derived from an EMBL/GenBank/DDBJ whole genome shotgun (WGS) entry which is preliminary data.</text>
</comment>
<gene>
    <name evidence="1" type="ORF">QZM56_28125</name>
</gene>
<dbReference type="Proteomes" id="UP001172109">
    <property type="component" value="Unassembled WGS sequence"/>
</dbReference>
<dbReference type="RefSeq" id="WP_137910144.1">
    <property type="nucleotide sequence ID" value="NZ_CADEUY010000002.1"/>
</dbReference>
<evidence type="ECO:0000313" key="1">
    <source>
        <dbReference type="EMBL" id="MDN7568388.1"/>
    </source>
</evidence>
<dbReference type="EMBL" id="JAUJQS010000025">
    <property type="protein sequence ID" value="MDN7568388.1"/>
    <property type="molecule type" value="Genomic_DNA"/>
</dbReference>
<sequence>MKRSPKLPRLARASHGSPEFLARSHLRSGTLVAAAVTLMAIAVNAFASRLDRRETAQANRPARFQA</sequence>
<name>A0AAP4R6I9_9BURK</name>
<accession>A0AAP4R6I9</accession>
<dbReference type="AlphaFoldDB" id="A0AAP4R6I9"/>
<organism evidence="1 2">
    <name type="scientific">Burkholderia contaminans</name>
    <dbReference type="NCBI Taxonomy" id="488447"/>
    <lineage>
        <taxon>Bacteria</taxon>
        <taxon>Pseudomonadati</taxon>
        <taxon>Pseudomonadota</taxon>
        <taxon>Betaproteobacteria</taxon>
        <taxon>Burkholderiales</taxon>
        <taxon>Burkholderiaceae</taxon>
        <taxon>Burkholderia</taxon>
        <taxon>Burkholderia cepacia complex</taxon>
    </lineage>
</organism>
<proteinExistence type="predicted"/>
<reference evidence="1" key="1">
    <citation type="submission" date="2023-07" db="EMBL/GenBank/DDBJ databases">
        <title>A collection of bacterial strains from the Burkholderia cepacia Research Laboratory and Repository.</title>
        <authorList>
            <person name="Lipuma J."/>
            <person name="Spilker T."/>
            <person name="Caverly L."/>
        </authorList>
    </citation>
    <scope>NUCLEOTIDE SEQUENCE</scope>
    <source>
        <strain evidence="1">AU44979</strain>
    </source>
</reference>
<evidence type="ECO:0000313" key="2">
    <source>
        <dbReference type="Proteomes" id="UP001172109"/>
    </source>
</evidence>
<protein>
    <submittedName>
        <fullName evidence="1">Uncharacterized protein</fullName>
    </submittedName>
</protein>